<dbReference type="GO" id="GO:0003677">
    <property type="term" value="F:DNA binding"/>
    <property type="evidence" value="ECO:0007669"/>
    <property type="project" value="InterPro"/>
</dbReference>
<feature type="compositionally biased region" description="Basic residues" evidence="2">
    <location>
        <begin position="289"/>
        <end position="300"/>
    </location>
</feature>
<dbReference type="Proteomes" id="UP000024329">
    <property type="component" value="Unassembled WGS sequence"/>
</dbReference>
<organism evidence="3 4">
    <name type="scientific">Novosphingobium resinovorum</name>
    <dbReference type="NCBI Taxonomy" id="158500"/>
    <lineage>
        <taxon>Bacteria</taxon>
        <taxon>Pseudomonadati</taxon>
        <taxon>Pseudomonadota</taxon>
        <taxon>Alphaproteobacteria</taxon>
        <taxon>Sphingomonadales</taxon>
        <taxon>Sphingomonadaceae</taxon>
        <taxon>Novosphingobium</taxon>
    </lineage>
</organism>
<accession>A0A031JAN8</accession>
<evidence type="ECO:0000313" key="4">
    <source>
        <dbReference type="Proteomes" id="UP000024329"/>
    </source>
</evidence>
<name>A0A031JAN8_9SPHN</name>
<protein>
    <submittedName>
        <fullName evidence="3">MucR family transcriptional regulator</fullName>
    </submittedName>
</protein>
<dbReference type="GO" id="GO:0006355">
    <property type="term" value="P:regulation of DNA-templated transcription"/>
    <property type="evidence" value="ECO:0007669"/>
    <property type="project" value="InterPro"/>
</dbReference>
<dbReference type="EMBL" id="JFYZ01000073">
    <property type="protein sequence ID" value="EZP69770.1"/>
    <property type="molecule type" value="Genomic_DNA"/>
</dbReference>
<feature type="compositionally biased region" description="Low complexity" evidence="2">
    <location>
        <begin position="156"/>
        <end position="182"/>
    </location>
</feature>
<gene>
    <name evidence="3" type="ORF">BV97_05553</name>
</gene>
<feature type="compositionally biased region" description="Low complexity" evidence="2">
    <location>
        <begin position="196"/>
        <end position="207"/>
    </location>
</feature>
<dbReference type="AlphaFoldDB" id="A0A031JAN8"/>
<evidence type="ECO:0000256" key="2">
    <source>
        <dbReference type="SAM" id="MobiDB-lite"/>
    </source>
</evidence>
<feature type="region of interest" description="Disordered" evidence="2">
    <location>
        <begin position="134"/>
        <end position="313"/>
    </location>
</feature>
<dbReference type="Pfam" id="PF05443">
    <property type="entry name" value="ROS_MUCR"/>
    <property type="match status" value="1"/>
</dbReference>
<dbReference type="OrthoDB" id="9809693at2"/>
<dbReference type="eggNOG" id="COG4957">
    <property type="taxonomic scope" value="Bacteria"/>
</dbReference>
<evidence type="ECO:0000256" key="1">
    <source>
        <dbReference type="ARBA" id="ARBA00007031"/>
    </source>
</evidence>
<evidence type="ECO:0000313" key="3">
    <source>
        <dbReference type="EMBL" id="EZP69770.1"/>
    </source>
</evidence>
<comment type="caution">
    <text evidence="3">The sequence shown here is derived from an EMBL/GenBank/DDBJ whole genome shotgun (WGS) entry which is preliminary data.</text>
</comment>
<dbReference type="RefSeq" id="WP_081799250.1">
    <property type="nucleotide sequence ID" value="NZ_CP017076.1"/>
</dbReference>
<dbReference type="GO" id="GO:0008270">
    <property type="term" value="F:zinc ion binding"/>
    <property type="evidence" value="ECO:0007669"/>
    <property type="project" value="InterPro"/>
</dbReference>
<sequence length="368" mass="38400">MPDTEPTSDIAALTVQLLSAYLANNTVSADDLAGLIRSTRAALVEDSTPEQAEPETPIFTPAVSVRKSLASADHILSLIDGKPYKTLKRHLASNGLTPEQYRERYNLSSTYPMVAPSFAARRREIAEKIGLGKREAAAGSSAMPSPTSADVSADLSPSSEPASAPVKPKPAAKTKSAATPKPNQRKAASKTDVRQAPASSVAAPSSEPVKEAAKAAAEPAPVLPKRRIVKKAGKGLAKSPSAAAETGAVPAVEIPSNTAEPETAAPKVETAAVASAETRKPEKAATGAKTRRKQPVKRMARTPQPARGSAASIPVVEETAEVVEKPKRRRKLGLFGNEAAEATTAVETTVPAVAEAKPRRKRQATKAK</sequence>
<dbReference type="InterPro" id="IPR008807">
    <property type="entry name" value="ROS_MUCR"/>
</dbReference>
<dbReference type="InterPro" id="IPR041920">
    <property type="entry name" value="ROS/MUCR_sf"/>
</dbReference>
<dbReference type="Gene3D" id="1.10.10.1550">
    <property type="entry name" value="ROS/MUCR transcriptional regulator protein"/>
    <property type="match status" value="1"/>
</dbReference>
<proteinExistence type="inferred from homology"/>
<feature type="compositionally biased region" description="Basic residues" evidence="2">
    <location>
        <begin position="224"/>
        <end position="233"/>
    </location>
</feature>
<comment type="similarity">
    <text evidence="1">Belongs to the ros/MucR family.</text>
</comment>
<reference evidence="3 4" key="1">
    <citation type="submission" date="2014-03" db="EMBL/GenBank/DDBJ databases">
        <title>Whole genome sequence of Novosphingobium resinovorum KF1.</title>
        <authorList>
            <person name="Gan H.M."/>
            <person name="Gan H.Y."/>
            <person name="Chew T.H."/>
            <person name="Savka M.A."/>
        </authorList>
    </citation>
    <scope>NUCLEOTIDE SEQUENCE [LARGE SCALE GENOMIC DNA]</scope>
    <source>
        <strain evidence="3 4">KF1</strain>
    </source>
</reference>